<accession>A0AAX0GA44</accession>
<reference evidence="9 10" key="1">
    <citation type="submission" date="2020-06" db="EMBL/GenBank/DDBJ databases">
        <title>Two Listeria outbreaks in Switzerland in 2018 and 2020.</title>
        <authorList>
            <person name="Stevens M.J.A."/>
            <person name="Bloemberg G."/>
            <person name="Nusch-Inderbinnen M."/>
            <person name="Stephan R."/>
        </authorList>
    </citation>
    <scope>NUCLEOTIDE SEQUENCE [LARGE SCALE GENOMIC DNA]</scope>
    <source>
        <strain evidence="9 10">N18-0707</strain>
    </source>
</reference>
<sequence>VYITDKFMKVLQNNILLVGLIAIFNIILTESLVYAFYYLIGTTTMSIPVFIDQRLWTTILINLAFFLVVFFPFRLFLDRLVKSE</sequence>
<feature type="non-terminal residue" evidence="9">
    <location>
        <position position="1"/>
    </location>
</feature>
<proteinExistence type="inferred from homology"/>
<keyword evidence="6 8" id="KW-1133">Transmembrane helix</keyword>
<evidence type="ECO:0000313" key="10">
    <source>
        <dbReference type="Proteomes" id="UP000544530"/>
    </source>
</evidence>
<dbReference type="AlphaFoldDB" id="A0AAX0GA44"/>
<feature type="transmembrane region" description="Helical" evidence="8">
    <location>
        <begin position="55"/>
        <end position="77"/>
    </location>
</feature>
<dbReference type="GO" id="GO:0005886">
    <property type="term" value="C:plasma membrane"/>
    <property type="evidence" value="ECO:0007669"/>
    <property type="project" value="UniProtKB-SubCell"/>
</dbReference>
<protein>
    <submittedName>
        <fullName evidence="9">Rod shape-determining protein MreD</fullName>
    </submittedName>
</protein>
<evidence type="ECO:0000313" key="9">
    <source>
        <dbReference type="EMBL" id="NYA01675.1"/>
    </source>
</evidence>
<dbReference type="GO" id="GO:0008360">
    <property type="term" value="P:regulation of cell shape"/>
    <property type="evidence" value="ECO:0007669"/>
    <property type="project" value="UniProtKB-KW"/>
</dbReference>
<dbReference type="NCBIfam" id="TIGR03426">
    <property type="entry name" value="shape_MreD"/>
    <property type="match status" value="1"/>
</dbReference>
<evidence type="ECO:0000256" key="4">
    <source>
        <dbReference type="ARBA" id="ARBA00022692"/>
    </source>
</evidence>
<evidence type="ECO:0000256" key="2">
    <source>
        <dbReference type="ARBA" id="ARBA00007776"/>
    </source>
</evidence>
<evidence type="ECO:0000256" key="8">
    <source>
        <dbReference type="SAM" id="Phobius"/>
    </source>
</evidence>
<comment type="caution">
    <text evidence="9">The sequence shown here is derived from an EMBL/GenBank/DDBJ whole genome shotgun (WGS) entry which is preliminary data.</text>
</comment>
<keyword evidence="3" id="KW-1003">Cell membrane</keyword>
<evidence type="ECO:0000256" key="5">
    <source>
        <dbReference type="ARBA" id="ARBA00022960"/>
    </source>
</evidence>
<evidence type="ECO:0000256" key="7">
    <source>
        <dbReference type="ARBA" id="ARBA00023136"/>
    </source>
</evidence>
<name>A0AAX0GA44_LISMN</name>
<feature type="transmembrane region" description="Helical" evidence="8">
    <location>
        <begin position="15"/>
        <end position="40"/>
    </location>
</feature>
<comment type="subcellular location">
    <subcellularLocation>
        <location evidence="1">Cell membrane</location>
        <topology evidence="1">Multi-pass membrane protein</topology>
    </subcellularLocation>
</comment>
<dbReference type="InterPro" id="IPR007227">
    <property type="entry name" value="Cell_shape_determining_MreD"/>
</dbReference>
<keyword evidence="5" id="KW-0133">Cell shape</keyword>
<dbReference type="EMBL" id="JACAVN010000003">
    <property type="protein sequence ID" value="NYA01675.1"/>
    <property type="molecule type" value="Genomic_DNA"/>
</dbReference>
<dbReference type="RefSeq" id="WP_072215862.1">
    <property type="nucleotide sequence ID" value="NZ_CWME01000051.1"/>
</dbReference>
<evidence type="ECO:0000256" key="1">
    <source>
        <dbReference type="ARBA" id="ARBA00004651"/>
    </source>
</evidence>
<keyword evidence="7 8" id="KW-0472">Membrane</keyword>
<gene>
    <name evidence="9" type="primary">mreD</name>
    <name evidence="9" type="ORF">HZJ64_07495</name>
</gene>
<keyword evidence="4 8" id="KW-0812">Transmembrane</keyword>
<evidence type="ECO:0000256" key="6">
    <source>
        <dbReference type="ARBA" id="ARBA00022989"/>
    </source>
</evidence>
<dbReference type="Proteomes" id="UP000544530">
    <property type="component" value="Unassembled WGS sequence"/>
</dbReference>
<comment type="similarity">
    <text evidence="2">Belongs to the MreD family.</text>
</comment>
<organism evidence="9 10">
    <name type="scientific">Listeria monocytogenes</name>
    <dbReference type="NCBI Taxonomy" id="1639"/>
    <lineage>
        <taxon>Bacteria</taxon>
        <taxon>Bacillati</taxon>
        <taxon>Bacillota</taxon>
        <taxon>Bacilli</taxon>
        <taxon>Bacillales</taxon>
        <taxon>Listeriaceae</taxon>
        <taxon>Listeria</taxon>
    </lineage>
</organism>
<evidence type="ECO:0000256" key="3">
    <source>
        <dbReference type="ARBA" id="ARBA00022475"/>
    </source>
</evidence>